<feature type="domain" description="HTH cro/C1-type" evidence="2">
    <location>
        <begin position="9"/>
        <end position="58"/>
    </location>
</feature>
<evidence type="ECO:0000259" key="2">
    <source>
        <dbReference type="PROSITE" id="PS50943"/>
    </source>
</evidence>
<dbReference type="Gene3D" id="1.10.260.40">
    <property type="entry name" value="lambda repressor-like DNA-binding domains"/>
    <property type="match status" value="1"/>
</dbReference>
<organism evidence="3 4">
    <name type="scientific">Micromonospora endolithica</name>
    <dbReference type="NCBI Taxonomy" id="230091"/>
    <lineage>
        <taxon>Bacteria</taxon>
        <taxon>Bacillati</taxon>
        <taxon>Actinomycetota</taxon>
        <taxon>Actinomycetes</taxon>
        <taxon>Micromonosporales</taxon>
        <taxon>Micromonosporaceae</taxon>
        <taxon>Micromonospora</taxon>
    </lineage>
</organism>
<dbReference type="SUPFAM" id="SSF52540">
    <property type="entry name" value="P-loop containing nucleoside triphosphate hydrolases"/>
    <property type="match status" value="1"/>
</dbReference>
<evidence type="ECO:0000313" key="3">
    <source>
        <dbReference type="EMBL" id="RKN47916.1"/>
    </source>
</evidence>
<dbReference type="Gene3D" id="3.40.50.300">
    <property type="entry name" value="P-loop containing nucleotide triphosphate hydrolases"/>
    <property type="match status" value="1"/>
</dbReference>
<dbReference type="RefSeq" id="WP_120728876.1">
    <property type="nucleotide sequence ID" value="NZ_RBAK01000004.1"/>
</dbReference>
<dbReference type="InterPro" id="IPR011990">
    <property type="entry name" value="TPR-like_helical_dom_sf"/>
</dbReference>
<dbReference type="Pfam" id="PF13181">
    <property type="entry name" value="TPR_8"/>
    <property type="match status" value="1"/>
</dbReference>
<dbReference type="PANTHER" id="PTHR47691:SF3">
    <property type="entry name" value="HTH-TYPE TRANSCRIPTIONAL REGULATOR RV0890C-RELATED"/>
    <property type="match status" value="1"/>
</dbReference>
<dbReference type="Gene3D" id="1.25.40.10">
    <property type="entry name" value="Tetratricopeptide repeat domain"/>
    <property type="match status" value="2"/>
</dbReference>
<dbReference type="InterPro" id="IPR019734">
    <property type="entry name" value="TPR_rpt"/>
</dbReference>
<dbReference type="CDD" id="cd00093">
    <property type="entry name" value="HTH_XRE"/>
    <property type="match status" value="1"/>
</dbReference>
<dbReference type="SMART" id="SM00028">
    <property type="entry name" value="TPR"/>
    <property type="match status" value="3"/>
</dbReference>
<dbReference type="SUPFAM" id="SSF47413">
    <property type="entry name" value="lambda repressor-like DNA-binding domains"/>
    <property type="match status" value="1"/>
</dbReference>
<feature type="region of interest" description="Disordered" evidence="1">
    <location>
        <begin position="730"/>
        <end position="760"/>
    </location>
</feature>
<dbReference type="InterPro" id="IPR001387">
    <property type="entry name" value="Cro/C1-type_HTH"/>
</dbReference>
<comment type="caution">
    <text evidence="3">The sequence shown here is derived from an EMBL/GenBank/DDBJ whole genome shotgun (WGS) entry which is preliminary data.</text>
</comment>
<dbReference type="Pfam" id="PF13560">
    <property type="entry name" value="HTH_31"/>
    <property type="match status" value="1"/>
</dbReference>
<evidence type="ECO:0000313" key="4">
    <source>
        <dbReference type="Proteomes" id="UP000281726"/>
    </source>
</evidence>
<dbReference type="SMART" id="SM00530">
    <property type="entry name" value="HTH_XRE"/>
    <property type="match status" value="1"/>
</dbReference>
<proteinExistence type="predicted"/>
<dbReference type="AlphaFoldDB" id="A0A3A9ZKY2"/>
<reference evidence="3 4" key="1">
    <citation type="journal article" date="2004" name="Syst. Appl. Microbiol.">
        <title>Cryptoendolithic actinomycetes from antarctic sandstone rock samples: Micromonospora endolithica sp. nov. and two isolates related to Micromonospora coerulea Jensen 1932.</title>
        <authorList>
            <person name="Hirsch P."/>
            <person name="Mevs U."/>
            <person name="Kroppenstedt R.M."/>
            <person name="Schumann P."/>
            <person name="Stackebrandt E."/>
        </authorList>
    </citation>
    <scope>NUCLEOTIDE SEQUENCE [LARGE SCALE GENOMIC DNA]</scope>
    <source>
        <strain evidence="3 4">JCM 12677</strain>
    </source>
</reference>
<accession>A0A3A9ZKY2</accession>
<dbReference type="Pfam" id="PF13191">
    <property type="entry name" value="AAA_16"/>
    <property type="match status" value="1"/>
</dbReference>
<dbReference type="InterPro" id="IPR041664">
    <property type="entry name" value="AAA_16"/>
</dbReference>
<protein>
    <submittedName>
        <fullName evidence="3">Helix-turn-helix domain-containing protein</fullName>
    </submittedName>
</protein>
<dbReference type="SUPFAM" id="SSF48452">
    <property type="entry name" value="TPR-like"/>
    <property type="match status" value="1"/>
</dbReference>
<dbReference type="PROSITE" id="PS50943">
    <property type="entry name" value="HTH_CROC1"/>
    <property type="match status" value="1"/>
</dbReference>
<sequence>METSFGDRLRALRRRAGLTLEALAEASGVSARAISDMERGRSRGPQDRTLVALFDGLGLGGAERADLAAAARAARAQNASGRPRSGEPPRGVSDFVGREAESKLIAQHADGAGTGRMAPVVLIHGQGGLGKTALALHAGEELRARFPDGRCYLDLRGMDPTPLAVGAALRRLLQALGADPGRIATSEDEQASQLRAILAERRVLLLLDNAADETQVRPLLPGTGTAMTIVTSRRTLAGLEGVLRIGLAPLADAEAAGLLRTIGGATSRSASDTEIGTVARLCGNLPLALRIAGTRFASRPGWTMRHLIDRLADEERRLANLTAGDTGVAAAFALSYAQLTGPTATLFRRLALIPGDDFTAPLAAVLVDTDHHHAEHLLDDLADLGLLQAVGDRYRLHDLIRLYAAECLRTDETRPERDAARRRMLDALIDTAITAGRWYEPGHGAPPGHWRGLDPLDTQDRARAWLRAELSNWVGALRAAARDGQHQQVVDIAESMHWYSDQSAKDGPWHEVYQRSRTAAAHLPDRRQEITHINYLAWVLIYLELRYADGVELAMQAHRMADEHGDAKGEAEALWLAGAGWARAGDHDRSLTAIRRAIDVADAAGIHDACVQYLVSLGTAYKLAGRTDEAVDQYRAAIQQAQVRPMSRTPRLVALSTGHNGLLRTLTQARRWPEALAEAPATLTAVQRSGSVLQLSTTHLLIGLTYAGLGMRDAARAALTRALELNGSMVQPDPETTEAAESALAALDVPDDNGPAPPTL</sequence>
<dbReference type="InterPro" id="IPR010982">
    <property type="entry name" value="Lambda_DNA-bd_dom_sf"/>
</dbReference>
<evidence type="ECO:0000256" key="1">
    <source>
        <dbReference type="SAM" id="MobiDB-lite"/>
    </source>
</evidence>
<name>A0A3A9ZKY2_9ACTN</name>
<gene>
    <name evidence="3" type="ORF">D7223_12420</name>
</gene>
<dbReference type="Proteomes" id="UP000281726">
    <property type="component" value="Unassembled WGS sequence"/>
</dbReference>
<dbReference type="OrthoDB" id="7628974at2"/>
<feature type="compositionally biased region" description="Low complexity" evidence="1">
    <location>
        <begin position="737"/>
        <end position="747"/>
    </location>
</feature>
<dbReference type="InterPro" id="IPR036388">
    <property type="entry name" value="WH-like_DNA-bd_sf"/>
</dbReference>
<keyword evidence="4" id="KW-1185">Reference proteome</keyword>
<dbReference type="PANTHER" id="PTHR47691">
    <property type="entry name" value="REGULATOR-RELATED"/>
    <property type="match status" value="1"/>
</dbReference>
<dbReference type="EMBL" id="RBAK01000004">
    <property type="protein sequence ID" value="RKN47916.1"/>
    <property type="molecule type" value="Genomic_DNA"/>
</dbReference>
<dbReference type="PRINTS" id="PR00364">
    <property type="entry name" value="DISEASERSIST"/>
</dbReference>
<dbReference type="GO" id="GO:0003677">
    <property type="term" value="F:DNA binding"/>
    <property type="evidence" value="ECO:0007669"/>
    <property type="project" value="InterPro"/>
</dbReference>
<dbReference type="Gene3D" id="1.10.10.10">
    <property type="entry name" value="Winged helix-like DNA-binding domain superfamily/Winged helix DNA-binding domain"/>
    <property type="match status" value="1"/>
</dbReference>
<dbReference type="InterPro" id="IPR027417">
    <property type="entry name" value="P-loop_NTPase"/>
</dbReference>